<protein>
    <submittedName>
        <fullName evidence="2">Uncharacterized protein</fullName>
    </submittedName>
</protein>
<sequence length="85" mass="9193">MANSHSADDEQAFDFATHSWNPATGGLKTLTAKRELPMRPERRNAGVVANRSATARSHLFPLVLLGCVMLMLTGGGIVLFVMLQP</sequence>
<keyword evidence="1" id="KW-0812">Transmembrane</keyword>
<keyword evidence="1" id="KW-0472">Membrane</keyword>
<accession>A0A5A5T794</accession>
<evidence type="ECO:0000313" key="2">
    <source>
        <dbReference type="EMBL" id="GCF07066.1"/>
    </source>
</evidence>
<comment type="caution">
    <text evidence="2">The sequence shown here is derived from an EMBL/GenBank/DDBJ whole genome shotgun (WGS) entry which is preliminary data.</text>
</comment>
<dbReference type="Proteomes" id="UP000322530">
    <property type="component" value="Unassembled WGS sequence"/>
</dbReference>
<gene>
    <name evidence="2" type="ORF">KDI_06300</name>
</gene>
<evidence type="ECO:0000256" key="1">
    <source>
        <dbReference type="SAM" id="Phobius"/>
    </source>
</evidence>
<proteinExistence type="predicted"/>
<dbReference type="AlphaFoldDB" id="A0A5A5T794"/>
<keyword evidence="1" id="KW-1133">Transmembrane helix</keyword>
<organism evidence="2 3">
    <name type="scientific">Dictyobacter arantiisoli</name>
    <dbReference type="NCBI Taxonomy" id="2014874"/>
    <lineage>
        <taxon>Bacteria</taxon>
        <taxon>Bacillati</taxon>
        <taxon>Chloroflexota</taxon>
        <taxon>Ktedonobacteria</taxon>
        <taxon>Ktedonobacterales</taxon>
        <taxon>Dictyobacteraceae</taxon>
        <taxon>Dictyobacter</taxon>
    </lineage>
</organism>
<keyword evidence="3" id="KW-1185">Reference proteome</keyword>
<dbReference type="EMBL" id="BIXY01000005">
    <property type="protein sequence ID" value="GCF07066.1"/>
    <property type="molecule type" value="Genomic_DNA"/>
</dbReference>
<evidence type="ECO:0000313" key="3">
    <source>
        <dbReference type="Proteomes" id="UP000322530"/>
    </source>
</evidence>
<reference evidence="2 3" key="1">
    <citation type="submission" date="2019-01" db="EMBL/GenBank/DDBJ databases">
        <title>Draft genome sequence of Dictyobacter sp. Uno17.</title>
        <authorList>
            <person name="Wang C.M."/>
            <person name="Zheng Y."/>
            <person name="Sakai Y."/>
            <person name="Abe K."/>
            <person name="Yokota A."/>
            <person name="Yabe S."/>
        </authorList>
    </citation>
    <scope>NUCLEOTIDE SEQUENCE [LARGE SCALE GENOMIC DNA]</scope>
    <source>
        <strain evidence="2 3">Uno17</strain>
    </source>
</reference>
<name>A0A5A5T794_9CHLR</name>
<feature type="transmembrane region" description="Helical" evidence="1">
    <location>
        <begin position="59"/>
        <end position="83"/>
    </location>
</feature>